<dbReference type="AlphaFoldDB" id="A0A0F9RXV2"/>
<dbReference type="PROSITE" id="PS51450">
    <property type="entry name" value="LRR"/>
    <property type="match status" value="7"/>
</dbReference>
<dbReference type="PANTHER" id="PTHR46652:SF3">
    <property type="entry name" value="LEUCINE-RICH REPEAT-CONTAINING PROTEIN 9"/>
    <property type="match status" value="1"/>
</dbReference>
<dbReference type="SUPFAM" id="SSF48371">
    <property type="entry name" value="ARM repeat"/>
    <property type="match status" value="1"/>
</dbReference>
<dbReference type="InterPro" id="IPR050836">
    <property type="entry name" value="SDS22/Internalin_LRR"/>
</dbReference>
<dbReference type="SMART" id="SM00369">
    <property type="entry name" value="LRR_TYP"/>
    <property type="match status" value="6"/>
</dbReference>
<proteinExistence type="predicted"/>
<keyword evidence="1" id="KW-0433">Leucine-rich repeat</keyword>
<reference evidence="3" key="1">
    <citation type="journal article" date="2015" name="Nature">
        <title>Complex archaea that bridge the gap between prokaryotes and eukaryotes.</title>
        <authorList>
            <person name="Spang A."/>
            <person name="Saw J.H."/>
            <person name="Jorgensen S.L."/>
            <person name="Zaremba-Niedzwiedzka K."/>
            <person name="Martijn J."/>
            <person name="Lind A.E."/>
            <person name="van Eijk R."/>
            <person name="Schleper C."/>
            <person name="Guy L."/>
            <person name="Ettema T.J."/>
        </authorList>
    </citation>
    <scope>NUCLEOTIDE SEQUENCE</scope>
</reference>
<dbReference type="InterPro" id="IPR016024">
    <property type="entry name" value="ARM-type_fold"/>
</dbReference>
<sequence length="474" mass="55372">MSNLAPNKIYEGFKHKKLNGNRASEMLMSLIENASDNDFRTQLQSLKFIGLVADRDKDVFNFLENLLISHSNDQIRGNAASVIIRNFPNKAKKPLIWALKHERSNLCLILMINSLEKTSVPDLKSLLKLIPYVNIEGHIFFQSGYLLILNGRNIDDMIKIENIENLTKLRKLYLNFNRIREITGLDNLSDLRSLYLQGNRISNISGLKNLKNLEYIYLNNNEISEIAGINYNTNLKMIQLFDNKISKIKGLKKTRYLEVLNLRNNDIYEISGLTSLENLKRLDLSNNQINEIKGLENLTKLEFLDLSYNKINEIKGLEKLKKLRFLDLRHNKITEIKGLEKLKKLQHLYFGFNRIRQGFNTDSLNHIKILDLKNTTNINVPYSFGEVYKHEELDEFLLKENFSSFKDIIFTPNLFKSISFLKELKLSNNPLEYFTNSSWIIIWKNNESELFQLSKLGKITWLQKSKSRNNRDKT</sequence>
<evidence type="ECO:0000256" key="2">
    <source>
        <dbReference type="ARBA" id="ARBA00022737"/>
    </source>
</evidence>
<dbReference type="InterPro" id="IPR032675">
    <property type="entry name" value="LRR_dom_sf"/>
</dbReference>
<evidence type="ECO:0008006" key="4">
    <source>
        <dbReference type="Google" id="ProtNLM"/>
    </source>
</evidence>
<keyword evidence="2" id="KW-0677">Repeat</keyword>
<dbReference type="EMBL" id="LAZR01002460">
    <property type="protein sequence ID" value="KKN29756.1"/>
    <property type="molecule type" value="Genomic_DNA"/>
</dbReference>
<comment type="caution">
    <text evidence="3">The sequence shown here is derived from an EMBL/GenBank/DDBJ whole genome shotgun (WGS) entry which is preliminary data.</text>
</comment>
<dbReference type="PANTHER" id="PTHR46652">
    <property type="entry name" value="LEUCINE-RICH REPEAT AND IQ DOMAIN-CONTAINING PROTEIN 1-RELATED"/>
    <property type="match status" value="1"/>
</dbReference>
<dbReference type="PRINTS" id="PR00019">
    <property type="entry name" value="LEURICHRPT"/>
</dbReference>
<protein>
    <recommendedName>
        <fullName evidence="4">Leucine-rich repeat domain-containing protein</fullName>
    </recommendedName>
</protein>
<accession>A0A0F9RXV2</accession>
<evidence type="ECO:0000313" key="3">
    <source>
        <dbReference type="EMBL" id="KKN29756.1"/>
    </source>
</evidence>
<dbReference type="Gene3D" id="3.80.10.10">
    <property type="entry name" value="Ribonuclease Inhibitor"/>
    <property type="match status" value="1"/>
</dbReference>
<organism evidence="3">
    <name type="scientific">marine sediment metagenome</name>
    <dbReference type="NCBI Taxonomy" id="412755"/>
    <lineage>
        <taxon>unclassified sequences</taxon>
        <taxon>metagenomes</taxon>
        <taxon>ecological metagenomes</taxon>
    </lineage>
</organism>
<dbReference type="SUPFAM" id="SSF52058">
    <property type="entry name" value="L domain-like"/>
    <property type="match status" value="1"/>
</dbReference>
<dbReference type="InterPro" id="IPR025875">
    <property type="entry name" value="Leu-rich_rpt_4"/>
</dbReference>
<name>A0A0F9RXV2_9ZZZZ</name>
<dbReference type="Pfam" id="PF12799">
    <property type="entry name" value="LRR_4"/>
    <property type="match status" value="3"/>
</dbReference>
<gene>
    <name evidence="3" type="ORF">LCGC14_0840850</name>
</gene>
<evidence type="ECO:0000256" key="1">
    <source>
        <dbReference type="ARBA" id="ARBA00022614"/>
    </source>
</evidence>
<dbReference type="InterPro" id="IPR003591">
    <property type="entry name" value="Leu-rich_rpt_typical-subtyp"/>
</dbReference>
<dbReference type="SMART" id="SM00365">
    <property type="entry name" value="LRR_SD22"/>
    <property type="match status" value="8"/>
</dbReference>
<dbReference type="InterPro" id="IPR001611">
    <property type="entry name" value="Leu-rich_rpt"/>
</dbReference>